<dbReference type="InterPro" id="IPR032376">
    <property type="entry name" value="DOCK_N"/>
</dbReference>
<dbReference type="EMBL" id="CAKXAJ010025577">
    <property type="protein sequence ID" value="CAH2241519.1"/>
    <property type="molecule type" value="Genomic_DNA"/>
</dbReference>
<dbReference type="OrthoDB" id="18896at2759"/>
<dbReference type="InterPro" id="IPR042455">
    <property type="entry name" value="DOCK_N_sub1"/>
</dbReference>
<dbReference type="Gene3D" id="1.20.1270.350">
    <property type="entry name" value="Dedicator of cytokinesis N-terminal subdomain"/>
    <property type="match status" value="1"/>
</dbReference>
<proteinExistence type="predicted"/>
<evidence type="ECO:0000313" key="3">
    <source>
        <dbReference type="Proteomes" id="UP000838756"/>
    </source>
</evidence>
<accession>A0A8S4RT53</accession>
<reference evidence="2" key="1">
    <citation type="submission" date="2022-03" db="EMBL/GenBank/DDBJ databases">
        <authorList>
            <person name="Lindestad O."/>
        </authorList>
    </citation>
    <scope>NUCLEOTIDE SEQUENCE</scope>
</reference>
<dbReference type="Proteomes" id="UP000838756">
    <property type="component" value="Unassembled WGS sequence"/>
</dbReference>
<dbReference type="AlphaFoldDB" id="A0A8S4RT53"/>
<name>A0A8S4RT53_9NEOP</name>
<organism evidence="2 3">
    <name type="scientific">Pararge aegeria aegeria</name>
    <dbReference type="NCBI Taxonomy" id="348720"/>
    <lineage>
        <taxon>Eukaryota</taxon>
        <taxon>Metazoa</taxon>
        <taxon>Ecdysozoa</taxon>
        <taxon>Arthropoda</taxon>
        <taxon>Hexapoda</taxon>
        <taxon>Insecta</taxon>
        <taxon>Pterygota</taxon>
        <taxon>Neoptera</taxon>
        <taxon>Endopterygota</taxon>
        <taxon>Lepidoptera</taxon>
        <taxon>Glossata</taxon>
        <taxon>Ditrysia</taxon>
        <taxon>Papilionoidea</taxon>
        <taxon>Nymphalidae</taxon>
        <taxon>Satyrinae</taxon>
        <taxon>Satyrini</taxon>
        <taxon>Parargina</taxon>
        <taxon>Pararge</taxon>
    </lineage>
</organism>
<dbReference type="Pfam" id="PF16172">
    <property type="entry name" value="DOCK_N"/>
    <property type="match status" value="1"/>
</dbReference>
<protein>
    <submittedName>
        <fullName evidence="2">Jg10683 protein</fullName>
    </submittedName>
</protein>
<feature type="domain" description="Dedicator of cytokinesis N-terminal" evidence="1">
    <location>
        <begin position="101"/>
        <end position="151"/>
    </location>
</feature>
<keyword evidence="3" id="KW-1185">Reference proteome</keyword>
<comment type="caution">
    <text evidence="2">The sequence shown here is derived from an EMBL/GenBank/DDBJ whole genome shotgun (WGS) entry which is preliminary data.</text>
</comment>
<evidence type="ECO:0000259" key="1">
    <source>
        <dbReference type="Pfam" id="PF16172"/>
    </source>
</evidence>
<sequence>MVVGDSILVRRNDILYLPRRRRCRWWSVGSLHRSICERPLPFSHATVRAVFTAVGQLLAGSVGTCAVFDRRRAAYAYTTAAGELVPRRLRWRQCTHSATTKERETYRFSAVAKVMRELLAGRRALLAGTLTQDQTRALRLKLVAKLDWGNR</sequence>
<evidence type="ECO:0000313" key="2">
    <source>
        <dbReference type="EMBL" id="CAH2241519.1"/>
    </source>
</evidence>
<gene>
    <name evidence="2" type="primary">jg10683</name>
    <name evidence="2" type="ORF">PAEG_LOCUS17950</name>
</gene>